<dbReference type="Pfam" id="PF06133">
    <property type="entry name" value="Com_YlbF"/>
    <property type="match status" value="1"/>
</dbReference>
<dbReference type="Proteomes" id="UP000093694">
    <property type="component" value="Unassembled WGS sequence"/>
</dbReference>
<dbReference type="Gene3D" id="1.20.1500.10">
    <property type="entry name" value="YheA/YmcA-like"/>
    <property type="match status" value="1"/>
</dbReference>
<comment type="caution">
    <text evidence="1">The sequence shown here is derived from an EMBL/GenBank/DDBJ whole genome shotgun (WGS) entry which is preliminary data.</text>
</comment>
<protein>
    <submittedName>
        <fullName evidence="1">Uncharacterized protein</fullName>
    </submittedName>
</protein>
<reference evidence="2 4" key="2">
    <citation type="journal article" date="2016" name="Front. Microbiol.">
        <title>Industrial Acetogenic Biocatalysts: A Comparative Metabolic and Genomic Analysis.</title>
        <authorList>
            <person name="Bengelsdorf F."/>
            <person name="Poehlein A."/>
            <person name="Sonja S."/>
            <person name="Erz C."/>
            <person name="Hummel T."/>
            <person name="Hoffmeister S."/>
            <person name="Daniel R."/>
            <person name="Durre P."/>
        </authorList>
    </citation>
    <scope>NUCLEOTIDE SEQUENCE [LARGE SCALE GENOMIC DNA]</scope>
    <source>
        <strain evidence="2 4">PTA-10522</strain>
    </source>
</reference>
<dbReference type="SUPFAM" id="SSF158622">
    <property type="entry name" value="YheA/YmcA-like"/>
    <property type="match status" value="1"/>
</dbReference>
<dbReference type="InterPro" id="IPR010368">
    <property type="entry name" value="Com_YlbF"/>
</dbReference>
<dbReference type="RefSeq" id="WP_013237886.1">
    <property type="nucleotide sequence ID" value="NZ_LITQ01000046.1"/>
</dbReference>
<reference evidence="1 3" key="1">
    <citation type="journal article" date="2015" name="Biotechnol. Bioeng.">
        <title>Genome sequence and phenotypic characterization of Caulobacter segnis.</title>
        <authorList>
            <person name="Patel S."/>
            <person name="Fletcher B."/>
            <person name="Scott D.C."/>
            <person name="Ely B."/>
        </authorList>
    </citation>
    <scope>NUCLEOTIDE SEQUENCE [LARGE SCALE GENOMIC DNA]</scope>
    <source>
        <strain evidence="1 3">PS02</strain>
    </source>
</reference>
<evidence type="ECO:0000313" key="2">
    <source>
        <dbReference type="EMBL" id="OBR91589.1"/>
    </source>
</evidence>
<accession>A0A162KRU7</accession>
<dbReference type="InterPro" id="IPR023378">
    <property type="entry name" value="YheA/YmcA-like_dom_sf"/>
</dbReference>
<dbReference type="AlphaFoldDB" id="A0A162KRU7"/>
<organism evidence="1 3">
    <name type="scientific">Clostridium coskatii</name>
    <dbReference type="NCBI Taxonomy" id="1705578"/>
    <lineage>
        <taxon>Bacteria</taxon>
        <taxon>Bacillati</taxon>
        <taxon>Bacillota</taxon>
        <taxon>Clostridia</taxon>
        <taxon>Eubacteriales</taxon>
        <taxon>Clostridiaceae</taxon>
        <taxon>Clostridium</taxon>
    </lineage>
</organism>
<gene>
    <name evidence="2" type="ORF">CLCOS_33650</name>
    <name evidence="1" type="ORF">WX73_03123</name>
</gene>
<evidence type="ECO:0000313" key="1">
    <source>
        <dbReference type="EMBL" id="OAA86042.1"/>
    </source>
</evidence>
<dbReference type="Proteomes" id="UP000077384">
    <property type="component" value="Unassembled WGS sequence"/>
</dbReference>
<dbReference type="EMBL" id="LROR01000068">
    <property type="protein sequence ID" value="OBR91589.1"/>
    <property type="molecule type" value="Genomic_DNA"/>
</dbReference>
<keyword evidence="4" id="KW-1185">Reference proteome</keyword>
<sequence>MSICDKASELAAELKNCEEVTALREASKEIEKSEANIKMLDDFRKIQMEAYSEQMQNGEVSEKTKQKFKDIGSVVSMNPSVNKYIQTEQRFSIMWQNILKVLNDAIGIDFSFGTGKNKK</sequence>
<dbReference type="PATRIC" id="fig|1705578.3.peg.3184"/>
<name>A0A162KRU7_9CLOT</name>
<evidence type="ECO:0000313" key="4">
    <source>
        <dbReference type="Proteomes" id="UP000093694"/>
    </source>
</evidence>
<proteinExistence type="predicted"/>
<evidence type="ECO:0000313" key="3">
    <source>
        <dbReference type="Proteomes" id="UP000077384"/>
    </source>
</evidence>
<dbReference type="EMBL" id="LITQ01000046">
    <property type="protein sequence ID" value="OAA86042.1"/>
    <property type="molecule type" value="Genomic_DNA"/>
</dbReference>